<feature type="region of interest" description="Disordered" evidence="1">
    <location>
        <begin position="1059"/>
        <end position="1078"/>
    </location>
</feature>
<evidence type="ECO:0000256" key="1">
    <source>
        <dbReference type="SAM" id="MobiDB-lite"/>
    </source>
</evidence>
<feature type="region of interest" description="Disordered" evidence="1">
    <location>
        <begin position="469"/>
        <end position="578"/>
    </location>
</feature>
<feature type="compositionally biased region" description="Polar residues" evidence="1">
    <location>
        <begin position="83"/>
        <end position="106"/>
    </location>
</feature>
<gene>
    <name evidence="2" type="ORF">OXX778_LOCUS5658</name>
</gene>
<organism evidence="2 3">
    <name type="scientific">Brachionus calyciflorus</name>
    <dbReference type="NCBI Taxonomy" id="104777"/>
    <lineage>
        <taxon>Eukaryota</taxon>
        <taxon>Metazoa</taxon>
        <taxon>Spiralia</taxon>
        <taxon>Gnathifera</taxon>
        <taxon>Rotifera</taxon>
        <taxon>Eurotatoria</taxon>
        <taxon>Monogononta</taxon>
        <taxon>Pseudotrocha</taxon>
        <taxon>Ploima</taxon>
        <taxon>Brachionidae</taxon>
        <taxon>Brachionus</taxon>
    </lineage>
</organism>
<protein>
    <submittedName>
        <fullName evidence="2">Uncharacterized protein</fullName>
    </submittedName>
</protein>
<feature type="compositionally biased region" description="Basic and acidic residues" evidence="1">
    <location>
        <begin position="274"/>
        <end position="290"/>
    </location>
</feature>
<feature type="region of interest" description="Disordered" evidence="1">
    <location>
        <begin position="83"/>
        <end position="136"/>
    </location>
</feature>
<dbReference type="EMBL" id="CAJNOC010000630">
    <property type="protein sequence ID" value="CAF0784851.1"/>
    <property type="molecule type" value="Genomic_DNA"/>
</dbReference>
<dbReference type="Proteomes" id="UP000663879">
    <property type="component" value="Unassembled WGS sequence"/>
</dbReference>
<accession>A0A813RTC8</accession>
<feature type="region of interest" description="Disordered" evidence="1">
    <location>
        <begin position="274"/>
        <end position="306"/>
    </location>
</feature>
<feature type="compositionally biased region" description="Acidic residues" evidence="1">
    <location>
        <begin position="117"/>
        <end position="126"/>
    </location>
</feature>
<sequence>MESHDNFGLIRRRLDDDVGSNYSYGSGDDDPILTATITFDVTVDPNGQVISTSEGQIISEGIQRNSDGRTLNLLELNPLPISQIRSNRPTTSAMQADSLTSLTSANKSKEVTVGQDSLDDESDNDDSASTSTDSLMERTKKYMSQEAGIIILKKTNPTPKNFNINLDFDVENSDSQVNTQNKNFNINLDFENSNSQHKNPSETAQAWVDIDLMITSSATNSKIDDKLSSETFEEIKNALKNRMATDTEYWRSLNRNQSNHRQLDASLIENDVTRESLDRSNSNRREDYEGYHYINNNNMSGRDRQMESNSNIENDRARFELIDRLVNKATSKSTTSDKDAFYRNQLPKVGNFNLEDCIERALQENKQYSQANQGDVPALRTFETLDFNALTKGFEPEEVKEGKLVLYITENQLLQLLKQRAIVVPNKSSLNENSKRNYSLVDENLGSRLNGHKGPNQVELIVNQDKSKFSDSLDSRKDQKTSQIYSTNEDLSNQPTRSQNSSNTENFSKQQIRSQNSSNTENFSKQQIRSQNSSNTEEFSNQPVRSQNSSNKEDFSKQQMRTQNNSTTEDLSNASYANRPSKKISETIILEDKFEKYFPKTEQSKSILYEETFEHIRTVSQASNRDNFVQIKPGSMSATDGYLNKFTQGKYSTAEHLIPTFTEDAYRSTTTQLAGTNLSNGLQGSVYVGENLNNQSSVINDVLVTASKISNDQTPYSTISPNLNNFKTTSLTNLNTEYFNINRQLNDLEDQTLNELDKFTNLITNSIKEDRIDWSKVNDGYKTVDDLNKADTVKAYLTSLIDEQKNKSEKSENTDNLNKLNTFIDRAINHKQDLARTYEKESATDCLNLLKSLVDEVKNIVKTKTVVSEQFKTGHKIIIKTTRRLPSRIVSQSATNVANCNNRSLGKKGGKKRVSYSVLDNNSKTRVYELGTGKSINQNLDQSNDVFNTKHTVDYSVQAFDPLVDPEIGKPSVERINKYLSVFNTGVKNTDLIQIHPLLNSKTEINKTTSSKATPVPVVSEPVIIDSNNYLEEVSKHFGGLKVTDFPLYVQGLEIKQSKSSSKNGLQKSESKSKQTVTNSKFQYAKVNSATSATQSTAIRAQ</sequence>
<dbReference type="AlphaFoldDB" id="A0A813RTC8"/>
<feature type="compositionally biased region" description="Polar residues" evidence="1">
    <location>
        <begin position="557"/>
        <end position="578"/>
    </location>
</feature>
<name>A0A813RTC8_9BILA</name>
<keyword evidence="3" id="KW-1185">Reference proteome</keyword>
<reference evidence="2" key="1">
    <citation type="submission" date="2021-02" db="EMBL/GenBank/DDBJ databases">
        <authorList>
            <person name="Nowell W R."/>
        </authorList>
    </citation>
    <scope>NUCLEOTIDE SEQUENCE</scope>
    <source>
        <strain evidence="2">Ploen Becks lab</strain>
    </source>
</reference>
<feature type="compositionally biased region" description="Basic and acidic residues" evidence="1">
    <location>
        <begin position="469"/>
        <end position="480"/>
    </location>
</feature>
<evidence type="ECO:0000313" key="2">
    <source>
        <dbReference type="EMBL" id="CAF0784851.1"/>
    </source>
</evidence>
<evidence type="ECO:0000313" key="3">
    <source>
        <dbReference type="Proteomes" id="UP000663879"/>
    </source>
</evidence>
<comment type="caution">
    <text evidence="2">The sequence shown here is derived from an EMBL/GenBank/DDBJ whole genome shotgun (WGS) entry which is preliminary data.</text>
</comment>
<feature type="compositionally biased region" description="Polar residues" evidence="1">
    <location>
        <begin position="481"/>
        <end position="550"/>
    </location>
</feature>
<dbReference type="OrthoDB" id="10597275at2759"/>
<proteinExistence type="predicted"/>